<dbReference type="EMBL" id="RJJR01000015">
    <property type="protein sequence ID" value="RNI34012.1"/>
    <property type="molecule type" value="Genomic_DNA"/>
</dbReference>
<keyword evidence="2" id="KW-1185">Reference proteome</keyword>
<name>A0A3M9N861_9BACT</name>
<evidence type="ECO:0000313" key="2">
    <source>
        <dbReference type="Proteomes" id="UP000267223"/>
    </source>
</evidence>
<dbReference type="Proteomes" id="UP000267223">
    <property type="component" value="Unassembled WGS sequence"/>
</dbReference>
<evidence type="ECO:0000313" key="1">
    <source>
        <dbReference type="EMBL" id="RNI34012.1"/>
    </source>
</evidence>
<comment type="caution">
    <text evidence="1">The sequence shown here is derived from an EMBL/GenBank/DDBJ whole genome shotgun (WGS) entry which is preliminary data.</text>
</comment>
<protein>
    <submittedName>
        <fullName evidence="1">Uncharacterized protein</fullName>
    </submittedName>
</protein>
<reference evidence="1 2" key="1">
    <citation type="submission" date="2018-11" db="EMBL/GenBank/DDBJ databases">
        <title>Draft genome sequence of Ferruginibacter sp. BO-59.</title>
        <authorList>
            <person name="Im W.T."/>
        </authorList>
    </citation>
    <scope>NUCLEOTIDE SEQUENCE [LARGE SCALE GENOMIC DNA]</scope>
    <source>
        <strain evidence="1 2">BO-59</strain>
    </source>
</reference>
<accession>A0A3M9N861</accession>
<sequence length="65" mass="7507">MKVFLLVLPKSTGNYPAASFYENKISTFKFTKHIRVVSPENIAVREHDQDGRSRPELKFTLRPLS</sequence>
<dbReference type="RefSeq" id="WP_123121952.1">
    <property type="nucleotide sequence ID" value="NZ_RJJR01000015.1"/>
</dbReference>
<dbReference type="AlphaFoldDB" id="A0A3M9N861"/>
<proteinExistence type="predicted"/>
<organism evidence="1 2">
    <name type="scientific">Hanamia caeni</name>
    <dbReference type="NCBI Taxonomy" id="2294116"/>
    <lineage>
        <taxon>Bacteria</taxon>
        <taxon>Pseudomonadati</taxon>
        <taxon>Bacteroidota</taxon>
        <taxon>Chitinophagia</taxon>
        <taxon>Chitinophagales</taxon>
        <taxon>Chitinophagaceae</taxon>
        <taxon>Hanamia</taxon>
    </lineage>
</organism>
<gene>
    <name evidence="1" type="ORF">EFY79_17020</name>
</gene>